<keyword evidence="1" id="KW-0812">Transmembrane</keyword>
<evidence type="ECO:0000256" key="1">
    <source>
        <dbReference type="SAM" id="Phobius"/>
    </source>
</evidence>
<evidence type="ECO:0000313" key="2">
    <source>
        <dbReference type="EMBL" id="PNQ89760.1"/>
    </source>
</evidence>
<comment type="caution">
    <text evidence="2">The sequence shown here is derived from an EMBL/GenBank/DDBJ whole genome shotgun (WGS) entry which is preliminary data.</text>
</comment>
<keyword evidence="1" id="KW-1133">Transmembrane helix</keyword>
<protein>
    <submittedName>
        <fullName evidence="2">Uncharacterized protein</fullName>
    </submittedName>
</protein>
<sequence length="93" mass="10823">MLVIFIAAAFNIGGIHIMQGLPAWQAWREDTYWYFVTWRALLYSLLIWGCLRFRKRLLIDRPALTQGLVRSAKGLALLLLLMELLRAYARWGA</sequence>
<evidence type="ECO:0000313" key="3">
    <source>
        <dbReference type="Proteomes" id="UP000236232"/>
    </source>
</evidence>
<keyword evidence="3" id="KW-1185">Reference proteome</keyword>
<name>A0ABX4XXU4_9PSED</name>
<organism evidence="2 3">
    <name type="scientific">Pseudomonas gingeri NCPPB 3146 = LMG 5327</name>
    <dbReference type="NCBI Taxonomy" id="707248"/>
    <lineage>
        <taxon>Bacteria</taxon>
        <taxon>Pseudomonadati</taxon>
        <taxon>Pseudomonadota</taxon>
        <taxon>Gammaproteobacteria</taxon>
        <taxon>Pseudomonadales</taxon>
        <taxon>Pseudomonadaceae</taxon>
        <taxon>Pseudomonas</taxon>
    </lineage>
</organism>
<keyword evidence="1" id="KW-0472">Membrane</keyword>
<proteinExistence type="predicted"/>
<dbReference type="Proteomes" id="UP000236232">
    <property type="component" value="Unassembled WGS sequence"/>
</dbReference>
<feature type="transmembrane region" description="Helical" evidence="1">
    <location>
        <begin position="32"/>
        <end position="51"/>
    </location>
</feature>
<dbReference type="EMBL" id="POWE01000149">
    <property type="protein sequence ID" value="PNQ89760.1"/>
    <property type="molecule type" value="Genomic_DNA"/>
</dbReference>
<gene>
    <name evidence="2" type="ORF">CCU68_25240</name>
</gene>
<accession>A0ABX4XXU4</accession>
<reference evidence="2 3" key="1">
    <citation type="submission" date="2018-01" db="EMBL/GenBank/DDBJ databases">
        <title>Draft Genome Sequence of Pseudomonas gingeri NCPPB 3146 (LMG 5327), a White Line Reaction Producer.</title>
        <authorList>
            <person name="Rokni-Zadeh H."/>
            <person name="Bahrami T."/>
            <person name="Zarvandi S."/>
            <person name="Changi-Ashtiani M."/>
            <person name="De Mot R."/>
        </authorList>
    </citation>
    <scope>NUCLEOTIDE SEQUENCE [LARGE SCALE GENOMIC DNA]</scope>
    <source>
        <strain evidence="3">NCPPB 3146 \ LMG 5327</strain>
    </source>
</reference>